<dbReference type="EMBL" id="KZ452008">
    <property type="protein sequence ID" value="PKA52232.1"/>
    <property type="molecule type" value="Genomic_DNA"/>
</dbReference>
<organism evidence="1 2">
    <name type="scientific">Apostasia shenzhenica</name>
    <dbReference type="NCBI Taxonomy" id="1088818"/>
    <lineage>
        <taxon>Eukaryota</taxon>
        <taxon>Viridiplantae</taxon>
        <taxon>Streptophyta</taxon>
        <taxon>Embryophyta</taxon>
        <taxon>Tracheophyta</taxon>
        <taxon>Spermatophyta</taxon>
        <taxon>Magnoliopsida</taxon>
        <taxon>Liliopsida</taxon>
        <taxon>Asparagales</taxon>
        <taxon>Orchidaceae</taxon>
        <taxon>Apostasioideae</taxon>
        <taxon>Apostasia</taxon>
    </lineage>
</organism>
<sequence>MKQKGRQMAEGEISETQTIRHFPHLSYSLTLVMAKPPRQVVVDDRGEGQQMRRSVALLMLVKIIASQASCQNSCRCSGSTLLDLAARGGCMESMRELLAWGVDRLQMDSSG</sequence>
<name>A0A2I0A9L3_9ASPA</name>
<proteinExistence type="predicted"/>
<reference evidence="1 2" key="1">
    <citation type="journal article" date="2017" name="Nature">
        <title>The Apostasia genome and the evolution of orchids.</title>
        <authorList>
            <person name="Zhang G.Q."/>
            <person name="Liu K.W."/>
            <person name="Li Z."/>
            <person name="Lohaus R."/>
            <person name="Hsiao Y.Y."/>
            <person name="Niu S.C."/>
            <person name="Wang J.Y."/>
            <person name="Lin Y.C."/>
            <person name="Xu Q."/>
            <person name="Chen L.J."/>
            <person name="Yoshida K."/>
            <person name="Fujiwara S."/>
            <person name="Wang Z.W."/>
            <person name="Zhang Y.Q."/>
            <person name="Mitsuda N."/>
            <person name="Wang M."/>
            <person name="Liu G.H."/>
            <person name="Pecoraro L."/>
            <person name="Huang H.X."/>
            <person name="Xiao X.J."/>
            <person name="Lin M."/>
            <person name="Wu X.Y."/>
            <person name="Wu W.L."/>
            <person name="Chen Y.Y."/>
            <person name="Chang S.B."/>
            <person name="Sakamoto S."/>
            <person name="Ohme-Takagi M."/>
            <person name="Yagi M."/>
            <person name="Zeng S.J."/>
            <person name="Shen C.Y."/>
            <person name="Yeh C.M."/>
            <person name="Luo Y.B."/>
            <person name="Tsai W.C."/>
            <person name="Van de Peer Y."/>
            <person name="Liu Z.J."/>
        </authorList>
    </citation>
    <scope>NUCLEOTIDE SEQUENCE [LARGE SCALE GENOMIC DNA]</scope>
    <source>
        <strain evidence="2">cv. Shenzhen</strain>
        <tissue evidence="1">Stem</tissue>
    </source>
</reference>
<dbReference type="STRING" id="1088818.A0A2I0A9L3"/>
<dbReference type="AlphaFoldDB" id="A0A2I0A9L3"/>
<keyword evidence="2" id="KW-1185">Reference proteome</keyword>
<protein>
    <submittedName>
        <fullName evidence="1">Putative E3 ubiquitin-protein ligase XBOS31</fullName>
    </submittedName>
</protein>
<accession>A0A2I0A9L3</accession>
<dbReference type="OrthoDB" id="194358at2759"/>
<dbReference type="Proteomes" id="UP000236161">
    <property type="component" value="Unassembled WGS sequence"/>
</dbReference>
<gene>
    <name evidence="1" type="primary">XBOS31</name>
    <name evidence="1" type="ORF">AXF42_Ash010128</name>
</gene>
<evidence type="ECO:0000313" key="1">
    <source>
        <dbReference type="EMBL" id="PKA52232.1"/>
    </source>
</evidence>
<evidence type="ECO:0000313" key="2">
    <source>
        <dbReference type="Proteomes" id="UP000236161"/>
    </source>
</evidence>